<dbReference type="Proteomes" id="UP001239083">
    <property type="component" value="Unassembled WGS sequence"/>
</dbReference>
<feature type="region of interest" description="Disordered" evidence="1">
    <location>
        <begin position="60"/>
        <end position="81"/>
    </location>
</feature>
<protein>
    <recommendedName>
        <fullName evidence="4">DUF3046 family protein</fullName>
    </recommendedName>
</protein>
<evidence type="ECO:0008006" key="4">
    <source>
        <dbReference type="Google" id="ProtNLM"/>
    </source>
</evidence>
<keyword evidence="3" id="KW-1185">Reference proteome</keyword>
<name>A0ABU0RCB1_9MICO</name>
<gene>
    <name evidence="2" type="ORF">QFZ26_003265</name>
</gene>
<accession>A0ABU0RCB1</accession>
<reference evidence="2 3" key="1">
    <citation type="submission" date="2023-07" db="EMBL/GenBank/DDBJ databases">
        <title>Comparative genomics of wheat-associated soil bacteria to identify genetic determinants of phenazine resistance.</title>
        <authorList>
            <person name="Mouncey N."/>
        </authorList>
    </citation>
    <scope>NUCLEOTIDE SEQUENCE [LARGE SCALE GENOMIC DNA]</scope>
    <source>
        <strain evidence="2 3">V3I3</strain>
    </source>
</reference>
<comment type="caution">
    <text evidence="2">The sequence shown here is derived from an EMBL/GenBank/DDBJ whole genome shotgun (WGS) entry which is preliminary data.</text>
</comment>
<dbReference type="Pfam" id="PF11248">
    <property type="entry name" value="DUF3046"/>
    <property type="match status" value="1"/>
</dbReference>
<evidence type="ECO:0000313" key="2">
    <source>
        <dbReference type="EMBL" id="MDQ0895710.1"/>
    </source>
</evidence>
<organism evidence="2 3">
    <name type="scientific">Agromyces ramosus</name>
    <dbReference type="NCBI Taxonomy" id="33879"/>
    <lineage>
        <taxon>Bacteria</taxon>
        <taxon>Bacillati</taxon>
        <taxon>Actinomycetota</taxon>
        <taxon>Actinomycetes</taxon>
        <taxon>Micrococcales</taxon>
        <taxon>Microbacteriaceae</taxon>
        <taxon>Agromyces</taxon>
    </lineage>
</organism>
<evidence type="ECO:0000313" key="3">
    <source>
        <dbReference type="Proteomes" id="UP001239083"/>
    </source>
</evidence>
<dbReference type="InterPro" id="IPR021408">
    <property type="entry name" value="DUF3046"/>
</dbReference>
<dbReference type="RefSeq" id="WP_307044015.1">
    <property type="nucleotide sequence ID" value="NZ_JAUSYY010000001.1"/>
</dbReference>
<evidence type="ECO:0000256" key="1">
    <source>
        <dbReference type="SAM" id="MobiDB-lite"/>
    </source>
</evidence>
<proteinExistence type="predicted"/>
<sequence length="81" mass="8487">MKLSEFQVAVDDEFGAGYGGVVVNDLVLATLGGRTAREALADGVPPRQVWLALCDATDVPESRRHGAGRPVPGEARARGRG</sequence>
<dbReference type="EMBL" id="JAUSYY010000001">
    <property type="protein sequence ID" value="MDQ0895710.1"/>
    <property type="molecule type" value="Genomic_DNA"/>
</dbReference>